<accession>A0A401IFR8</accession>
<dbReference type="EMBL" id="BDQK01000005">
    <property type="protein sequence ID" value="GBF80061.1"/>
    <property type="molecule type" value="Genomic_DNA"/>
</dbReference>
<evidence type="ECO:0000313" key="1">
    <source>
        <dbReference type="EMBL" id="GBF80061.1"/>
    </source>
</evidence>
<dbReference type="RefSeq" id="WP_124973513.1">
    <property type="nucleotide sequence ID" value="NZ_BDQK01000005.1"/>
</dbReference>
<dbReference type="Proteomes" id="UP000287247">
    <property type="component" value="Unassembled WGS sequence"/>
</dbReference>
<sequence>MQIKDLTEQQLKNLIRNTVDETLDQYFGDQDEGKEVQEAIMKNLLEIQGKRTAGRATIPAEEVYKKYGITKNELFS</sequence>
<dbReference type="AlphaFoldDB" id="A0A401IFR8"/>
<dbReference type="OrthoDB" id="428391at2"/>
<gene>
    <name evidence="1" type="ORF">AsFPU1_1462</name>
</gene>
<comment type="caution">
    <text evidence="1">The sequence shown here is derived from an EMBL/GenBank/DDBJ whole genome shotgun (WGS) entry which is preliminary data.</text>
</comment>
<reference evidence="2" key="1">
    <citation type="submission" date="2017-05" db="EMBL/GenBank/DDBJ databases">
        <title>Physiological properties and genetic analysis related to exopolysaccharide production of fresh-water unicellular cyanobacterium Aphanothece sacrum, Suizenji Nori, that has been cultured as a food source in Japan.</title>
        <authorList>
            <person name="Kanesaki Y."/>
            <person name="Yoshikawa S."/>
            <person name="Ohki K."/>
        </authorList>
    </citation>
    <scope>NUCLEOTIDE SEQUENCE [LARGE SCALE GENOMIC DNA]</scope>
    <source>
        <strain evidence="2">FPU1</strain>
    </source>
</reference>
<name>A0A401IFR8_APHSA</name>
<keyword evidence="2" id="KW-1185">Reference proteome</keyword>
<protein>
    <submittedName>
        <fullName evidence="1">Uncharacterized protein</fullName>
    </submittedName>
</protein>
<evidence type="ECO:0000313" key="2">
    <source>
        <dbReference type="Proteomes" id="UP000287247"/>
    </source>
</evidence>
<proteinExistence type="predicted"/>
<organism evidence="1 2">
    <name type="scientific">Aphanothece sacrum FPU1</name>
    <dbReference type="NCBI Taxonomy" id="1920663"/>
    <lineage>
        <taxon>Bacteria</taxon>
        <taxon>Bacillati</taxon>
        <taxon>Cyanobacteriota</taxon>
        <taxon>Cyanophyceae</taxon>
        <taxon>Oscillatoriophycideae</taxon>
        <taxon>Chroococcales</taxon>
        <taxon>Aphanothecaceae</taxon>
        <taxon>Aphanothece</taxon>
    </lineage>
</organism>